<reference evidence="9 10" key="1">
    <citation type="submission" date="2020-08" db="EMBL/GenBank/DDBJ databases">
        <title>Sequencing the genomes of 1000 actinobacteria strains.</title>
        <authorList>
            <person name="Klenk H.-P."/>
        </authorList>
    </citation>
    <scope>NUCLEOTIDE SEQUENCE [LARGE SCALE GENOMIC DNA]</scope>
    <source>
        <strain evidence="9 10">DSM 44320</strain>
    </source>
</reference>
<comment type="subcellular location">
    <subcellularLocation>
        <location evidence="1">Cell membrane</location>
        <topology evidence="1">Multi-pass membrane protein</topology>
    </subcellularLocation>
</comment>
<feature type="transmembrane region" description="Helical" evidence="7">
    <location>
        <begin position="368"/>
        <end position="386"/>
    </location>
</feature>
<dbReference type="PANTHER" id="PTHR23513">
    <property type="entry name" value="INTEGRAL MEMBRANE EFFLUX PROTEIN-RELATED"/>
    <property type="match status" value="1"/>
</dbReference>
<evidence type="ECO:0000256" key="5">
    <source>
        <dbReference type="ARBA" id="ARBA00022989"/>
    </source>
</evidence>
<dbReference type="InterPro" id="IPR036259">
    <property type="entry name" value="MFS_trans_sf"/>
</dbReference>
<evidence type="ECO:0000256" key="2">
    <source>
        <dbReference type="ARBA" id="ARBA00022448"/>
    </source>
</evidence>
<keyword evidence="3" id="KW-1003">Cell membrane</keyword>
<dbReference type="Proteomes" id="UP000579945">
    <property type="component" value="Unassembled WGS sequence"/>
</dbReference>
<evidence type="ECO:0000313" key="10">
    <source>
        <dbReference type="Proteomes" id="UP000579945"/>
    </source>
</evidence>
<feature type="transmembrane region" description="Helical" evidence="7">
    <location>
        <begin position="214"/>
        <end position="236"/>
    </location>
</feature>
<keyword evidence="5 7" id="KW-1133">Transmembrane helix</keyword>
<evidence type="ECO:0000313" key="9">
    <source>
        <dbReference type="EMBL" id="MBB3733911.1"/>
    </source>
</evidence>
<feature type="transmembrane region" description="Helical" evidence="7">
    <location>
        <begin position="248"/>
        <end position="270"/>
    </location>
</feature>
<dbReference type="Gene3D" id="1.20.1250.20">
    <property type="entry name" value="MFS general substrate transporter like domains"/>
    <property type="match status" value="1"/>
</dbReference>
<keyword evidence="4 7" id="KW-0812">Transmembrane</keyword>
<sequence length="405" mass="42246">MNRRFHRLWAAGAVSNLGEGLIMVAGPLAVVSFTRNPLHVSGLMVAQQLPTLLFVLLAGAIADRVDRTLLMTAAALTRAVAMGVLGFVMAAGNADLFLLYLAFFVAACALTVHDNAFAAVLPAVVPVAELNKANGRLAAAQSVFKIFAAPPLAGWLFGIAAAAPFLIDALSFVLVGALVIGVRDRRPSTRSSSSIRADIAEGLRWLFRHRMLRTLAVSVFVLNIGLTATMSMLVLIASDRFDVGPVGYGLLFSSLAAGGVAGSLLAATLVRWMGAGNVIRLALVVDVATFVALALGRHAVVAGMALTLFGLHSMAFSATTASLRQMLTPDPLRARVHSAHRLLSTAGAAAGSLLGGALATAFTLLTPLWFAAALTTVLIVVTWRSWRAEPLAAPTPDARSPRGAT</sequence>
<feature type="transmembrane region" description="Helical" evidence="7">
    <location>
        <begin position="277"/>
        <end position="295"/>
    </location>
</feature>
<evidence type="ECO:0000256" key="4">
    <source>
        <dbReference type="ARBA" id="ARBA00022692"/>
    </source>
</evidence>
<evidence type="ECO:0000256" key="3">
    <source>
        <dbReference type="ARBA" id="ARBA00022475"/>
    </source>
</evidence>
<dbReference type="GO" id="GO:0005886">
    <property type="term" value="C:plasma membrane"/>
    <property type="evidence" value="ECO:0007669"/>
    <property type="project" value="UniProtKB-SubCell"/>
</dbReference>
<dbReference type="EMBL" id="JACIBV010000003">
    <property type="protein sequence ID" value="MBB3733911.1"/>
    <property type="molecule type" value="Genomic_DNA"/>
</dbReference>
<protein>
    <submittedName>
        <fullName evidence="9">MFS family permease</fullName>
    </submittedName>
</protein>
<dbReference type="PROSITE" id="PS50850">
    <property type="entry name" value="MFS"/>
    <property type="match status" value="1"/>
</dbReference>
<evidence type="ECO:0000259" key="8">
    <source>
        <dbReference type="PROSITE" id="PS50850"/>
    </source>
</evidence>
<gene>
    <name evidence="9" type="ORF">FHR33_009864</name>
</gene>
<dbReference type="InterPro" id="IPR020846">
    <property type="entry name" value="MFS_dom"/>
</dbReference>
<keyword evidence="10" id="KW-1185">Reference proteome</keyword>
<dbReference type="AlphaFoldDB" id="A0A7W5YDX3"/>
<name>A0A7W5YDX3_9ACTN</name>
<feature type="transmembrane region" description="Helical" evidence="7">
    <location>
        <begin position="163"/>
        <end position="182"/>
    </location>
</feature>
<evidence type="ECO:0000256" key="6">
    <source>
        <dbReference type="ARBA" id="ARBA00023136"/>
    </source>
</evidence>
<dbReference type="PANTHER" id="PTHR23513:SF6">
    <property type="entry name" value="MAJOR FACILITATOR SUPERFAMILY ASSOCIATED DOMAIN-CONTAINING PROTEIN"/>
    <property type="match status" value="1"/>
</dbReference>
<accession>A0A7W5YDX3</accession>
<keyword evidence="6 7" id="KW-0472">Membrane</keyword>
<feature type="transmembrane region" description="Helical" evidence="7">
    <location>
        <begin position="7"/>
        <end position="30"/>
    </location>
</feature>
<dbReference type="SUPFAM" id="SSF103473">
    <property type="entry name" value="MFS general substrate transporter"/>
    <property type="match status" value="1"/>
</dbReference>
<feature type="transmembrane region" description="Helical" evidence="7">
    <location>
        <begin position="42"/>
        <end position="62"/>
    </location>
</feature>
<dbReference type="CDD" id="cd06173">
    <property type="entry name" value="MFS_MefA_like"/>
    <property type="match status" value="1"/>
</dbReference>
<organism evidence="9 10">
    <name type="scientific">Nonomuraea dietziae</name>
    <dbReference type="NCBI Taxonomy" id="65515"/>
    <lineage>
        <taxon>Bacteria</taxon>
        <taxon>Bacillati</taxon>
        <taxon>Actinomycetota</taxon>
        <taxon>Actinomycetes</taxon>
        <taxon>Streptosporangiales</taxon>
        <taxon>Streptosporangiaceae</taxon>
        <taxon>Nonomuraea</taxon>
    </lineage>
</organism>
<dbReference type="GO" id="GO:0022857">
    <property type="term" value="F:transmembrane transporter activity"/>
    <property type="evidence" value="ECO:0007669"/>
    <property type="project" value="InterPro"/>
</dbReference>
<feature type="transmembrane region" description="Helical" evidence="7">
    <location>
        <begin position="342"/>
        <end position="362"/>
    </location>
</feature>
<keyword evidence="2" id="KW-0813">Transport</keyword>
<feature type="transmembrane region" description="Helical" evidence="7">
    <location>
        <begin position="301"/>
        <end position="321"/>
    </location>
</feature>
<feature type="domain" description="Major facilitator superfamily (MFS) profile" evidence="8">
    <location>
        <begin position="211"/>
        <end position="405"/>
    </location>
</feature>
<proteinExistence type="predicted"/>
<dbReference type="InterPro" id="IPR010290">
    <property type="entry name" value="TM_effector"/>
</dbReference>
<evidence type="ECO:0000256" key="1">
    <source>
        <dbReference type="ARBA" id="ARBA00004651"/>
    </source>
</evidence>
<dbReference type="Pfam" id="PF05977">
    <property type="entry name" value="MFS_3"/>
    <property type="match status" value="1"/>
</dbReference>
<comment type="caution">
    <text evidence="9">The sequence shown here is derived from an EMBL/GenBank/DDBJ whole genome shotgun (WGS) entry which is preliminary data.</text>
</comment>
<evidence type="ECO:0000256" key="7">
    <source>
        <dbReference type="SAM" id="Phobius"/>
    </source>
</evidence>
<dbReference type="GeneID" id="95395819"/>
<dbReference type="RefSeq" id="WP_183662685.1">
    <property type="nucleotide sequence ID" value="NZ_BAAAXX010000179.1"/>
</dbReference>